<keyword evidence="1" id="KW-0472">Membrane</keyword>
<accession>A0ABT2MRZ5</accession>
<dbReference type="RefSeq" id="WP_368007073.1">
    <property type="nucleotide sequence ID" value="NZ_JAMXFF010000020.1"/>
</dbReference>
<reference evidence="2 3" key="1">
    <citation type="journal article" date="2022" name="Front. Microbiol.">
        <title>High genomic differentiation and limited gene flow indicate recent cryptic speciation within the genus Laspinema (cyanobacteria).</title>
        <authorList>
            <person name="Stanojkovic A."/>
            <person name="Skoupy S."/>
            <person name="Skaloud P."/>
            <person name="Dvorak P."/>
        </authorList>
    </citation>
    <scope>NUCLEOTIDE SEQUENCE [LARGE SCALE GENOMIC DNA]</scope>
    <source>
        <strain evidence="2 3">D2a</strain>
    </source>
</reference>
<keyword evidence="1" id="KW-1133">Transmembrane helix</keyword>
<evidence type="ECO:0000313" key="3">
    <source>
        <dbReference type="Proteomes" id="UP001525890"/>
    </source>
</evidence>
<dbReference type="Proteomes" id="UP001525890">
    <property type="component" value="Unassembled WGS sequence"/>
</dbReference>
<dbReference type="EMBL" id="JAMXFF010000020">
    <property type="protein sequence ID" value="MCT7967493.1"/>
    <property type="molecule type" value="Genomic_DNA"/>
</dbReference>
<keyword evidence="3" id="KW-1185">Reference proteome</keyword>
<protein>
    <submittedName>
        <fullName evidence="2">Uncharacterized protein</fullName>
    </submittedName>
</protein>
<name>A0ABT2MRZ5_9CYAN</name>
<proteinExistence type="predicted"/>
<sequence>MLIAVIIINLILSLVFFFVAWRLWKLKQTMNQVTKAILNSDRVTYDVLHATPAALAKGELGTRNLRTQYQQVELQLLRLRQIVQLLSLGQTAWVRRSILKRRPRKQKLSRTL</sequence>
<evidence type="ECO:0000313" key="2">
    <source>
        <dbReference type="EMBL" id="MCT7967493.1"/>
    </source>
</evidence>
<feature type="transmembrane region" description="Helical" evidence="1">
    <location>
        <begin position="6"/>
        <end position="24"/>
    </location>
</feature>
<organism evidence="2 3">
    <name type="scientific">Laspinema palackyanum D2a</name>
    <dbReference type="NCBI Taxonomy" id="2953684"/>
    <lineage>
        <taxon>Bacteria</taxon>
        <taxon>Bacillati</taxon>
        <taxon>Cyanobacteriota</taxon>
        <taxon>Cyanophyceae</taxon>
        <taxon>Oscillatoriophycideae</taxon>
        <taxon>Oscillatoriales</taxon>
        <taxon>Laspinemataceae</taxon>
        <taxon>Laspinema</taxon>
        <taxon>Laspinema palackyanum</taxon>
    </lineage>
</organism>
<comment type="caution">
    <text evidence="2">The sequence shown here is derived from an EMBL/GenBank/DDBJ whole genome shotgun (WGS) entry which is preliminary data.</text>
</comment>
<keyword evidence="1" id="KW-0812">Transmembrane</keyword>
<evidence type="ECO:0000256" key="1">
    <source>
        <dbReference type="SAM" id="Phobius"/>
    </source>
</evidence>
<gene>
    <name evidence="2" type="ORF">NG799_14225</name>
</gene>